<dbReference type="PROSITE" id="PS00028">
    <property type="entry name" value="ZINC_FINGER_C2H2_1"/>
    <property type="match status" value="4"/>
</dbReference>
<dbReference type="InterPro" id="IPR013087">
    <property type="entry name" value="Znf_C2H2_type"/>
</dbReference>
<dbReference type="GO" id="GO:0000122">
    <property type="term" value="P:negative regulation of transcription by RNA polymerase II"/>
    <property type="evidence" value="ECO:0007669"/>
    <property type="project" value="UniProtKB-ARBA"/>
</dbReference>
<keyword evidence="7" id="KW-0539">Nucleus</keyword>
<feature type="domain" description="C2H2-type" evidence="11">
    <location>
        <begin position="408"/>
        <end position="431"/>
    </location>
</feature>
<dbReference type="GO" id="GO:0000978">
    <property type="term" value="F:RNA polymerase II cis-regulatory region sequence-specific DNA binding"/>
    <property type="evidence" value="ECO:0007669"/>
    <property type="project" value="TreeGrafter"/>
</dbReference>
<comment type="similarity">
    <text evidence="8">Belongs to the snail C2H2-type zinc-finger protein family.</text>
</comment>
<evidence type="ECO:0000256" key="9">
    <source>
        <dbReference type="PROSITE-ProRule" id="PRU00042"/>
    </source>
</evidence>
<dbReference type="eggNOG" id="KOG2462">
    <property type="taxonomic scope" value="Eukaryota"/>
</dbReference>
<reference evidence="12" key="2">
    <citation type="submission" date="2025-08" db="UniProtKB">
        <authorList>
            <consortium name="Ensembl"/>
        </authorList>
    </citation>
    <scope>IDENTIFICATION</scope>
    <source>
        <strain evidence="12">Thorbecke</strain>
    </source>
</reference>
<dbReference type="GO" id="GO:0000981">
    <property type="term" value="F:DNA-binding transcription factor activity, RNA polymerase II-specific"/>
    <property type="evidence" value="ECO:0007669"/>
    <property type="project" value="TreeGrafter"/>
</dbReference>
<evidence type="ECO:0000256" key="8">
    <source>
        <dbReference type="ARBA" id="ARBA00037948"/>
    </source>
</evidence>
<dbReference type="GO" id="GO:0008270">
    <property type="term" value="F:zinc ion binding"/>
    <property type="evidence" value="ECO:0007669"/>
    <property type="project" value="UniProtKB-KW"/>
</dbReference>
<dbReference type="FunCoup" id="G1T889">
    <property type="interactions" value="45"/>
</dbReference>
<proteinExistence type="inferred from homology"/>
<dbReference type="Pfam" id="PF00096">
    <property type="entry name" value="zf-C2H2"/>
    <property type="match status" value="3"/>
</dbReference>
<comment type="subcellular location">
    <subcellularLocation>
        <location evidence="1">Nucleus</location>
    </subcellularLocation>
</comment>
<reference evidence="12 13" key="1">
    <citation type="journal article" date="2011" name="Nature">
        <title>A high-resolution map of human evolutionary constraint using 29 mammals.</title>
        <authorList>
            <person name="Lindblad-Toh K."/>
            <person name="Garber M."/>
            <person name="Zuk O."/>
            <person name="Lin M.F."/>
            <person name="Parker B.J."/>
            <person name="Washietl S."/>
            <person name="Kheradpour P."/>
            <person name="Ernst J."/>
            <person name="Jordan G."/>
            <person name="Mauceli E."/>
            <person name="Ward L.D."/>
            <person name="Lowe C.B."/>
            <person name="Holloway A.K."/>
            <person name="Clamp M."/>
            <person name="Gnerre S."/>
            <person name="Alfoldi J."/>
            <person name="Beal K."/>
            <person name="Chang J."/>
            <person name="Clawson H."/>
            <person name="Cuff J."/>
            <person name="Di Palma F."/>
            <person name="Fitzgerald S."/>
            <person name="Flicek P."/>
            <person name="Guttman M."/>
            <person name="Hubisz M.J."/>
            <person name="Jaffe D.B."/>
            <person name="Jungreis I."/>
            <person name="Kent W.J."/>
            <person name="Kostka D."/>
            <person name="Lara M."/>
            <person name="Martins A.L."/>
            <person name="Massingham T."/>
            <person name="Moltke I."/>
            <person name="Raney B.J."/>
            <person name="Rasmussen M.D."/>
            <person name="Robinson J."/>
            <person name="Stark A."/>
            <person name="Vilella A.J."/>
            <person name="Wen J."/>
            <person name="Xie X."/>
            <person name="Zody M.C."/>
            <person name="Baldwin J."/>
            <person name="Bloom T."/>
            <person name="Chin C.W."/>
            <person name="Heiman D."/>
            <person name="Nicol R."/>
            <person name="Nusbaum C."/>
            <person name="Young S."/>
            <person name="Wilkinson J."/>
            <person name="Worley K.C."/>
            <person name="Kovar C.L."/>
            <person name="Muzny D.M."/>
            <person name="Gibbs R.A."/>
            <person name="Cree A."/>
            <person name="Dihn H.H."/>
            <person name="Fowler G."/>
            <person name="Jhangiani S."/>
            <person name="Joshi V."/>
            <person name="Lee S."/>
            <person name="Lewis L.R."/>
            <person name="Nazareth L.V."/>
            <person name="Okwuonu G."/>
            <person name="Santibanez J."/>
            <person name="Warren W.C."/>
            <person name="Mardis E.R."/>
            <person name="Weinstock G.M."/>
            <person name="Wilson R.K."/>
            <person name="Delehaunty K."/>
            <person name="Dooling D."/>
            <person name="Fronik C."/>
            <person name="Fulton L."/>
            <person name="Fulton B."/>
            <person name="Graves T."/>
            <person name="Minx P."/>
            <person name="Sodergren E."/>
            <person name="Birney E."/>
            <person name="Margulies E.H."/>
            <person name="Herrero J."/>
            <person name="Green E.D."/>
            <person name="Haussler D."/>
            <person name="Siepel A."/>
            <person name="Goldman N."/>
            <person name="Pollard K.S."/>
            <person name="Pedersen J.S."/>
            <person name="Lander E.S."/>
            <person name="Kellis M."/>
        </authorList>
    </citation>
    <scope>NUCLEOTIDE SEQUENCE [LARGE SCALE GENOMIC DNA]</scope>
    <source>
        <strain evidence="13">Thorbecke</strain>
    </source>
</reference>
<accession>G1T889</accession>
<feature type="region of interest" description="Disordered" evidence="10">
    <location>
        <begin position="154"/>
        <end position="187"/>
    </location>
</feature>
<evidence type="ECO:0000256" key="3">
    <source>
        <dbReference type="ARBA" id="ARBA00022737"/>
    </source>
</evidence>
<dbReference type="GO" id="GO:0005634">
    <property type="term" value="C:nucleus"/>
    <property type="evidence" value="ECO:0007669"/>
    <property type="project" value="UniProtKB-SubCell"/>
</dbReference>
<dbReference type="InterPro" id="IPR036236">
    <property type="entry name" value="Znf_C2H2_sf"/>
</dbReference>
<dbReference type="Bgee" id="ENSOCUG00000014852">
    <property type="expression patterns" value="Expressed in skeletal muscle tissue and 4 other cell types or tissues"/>
</dbReference>
<evidence type="ECO:0000256" key="5">
    <source>
        <dbReference type="ARBA" id="ARBA00022833"/>
    </source>
</evidence>
<dbReference type="SMR" id="G1T889"/>
<feature type="domain" description="C2H2-type" evidence="11">
    <location>
        <begin position="462"/>
        <end position="489"/>
    </location>
</feature>
<dbReference type="SMART" id="SM00355">
    <property type="entry name" value="ZnF_C2H2"/>
    <property type="match status" value="5"/>
</dbReference>
<feature type="region of interest" description="Disordered" evidence="10">
    <location>
        <begin position="1"/>
        <end position="127"/>
    </location>
</feature>
<organism evidence="12 13">
    <name type="scientific">Oryctolagus cuniculus</name>
    <name type="common">Rabbit</name>
    <dbReference type="NCBI Taxonomy" id="9986"/>
    <lineage>
        <taxon>Eukaryota</taxon>
        <taxon>Metazoa</taxon>
        <taxon>Chordata</taxon>
        <taxon>Craniata</taxon>
        <taxon>Vertebrata</taxon>
        <taxon>Euteleostomi</taxon>
        <taxon>Mammalia</taxon>
        <taxon>Eutheria</taxon>
        <taxon>Euarchontoglires</taxon>
        <taxon>Glires</taxon>
        <taxon>Lagomorpha</taxon>
        <taxon>Leporidae</taxon>
        <taxon>Oryctolagus</taxon>
    </lineage>
</organism>
<dbReference type="FunFam" id="3.30.160.60:FF:000942">
    <property type="entry name" value="Snail zinc finger protein"/>
    <property type="match status" value="1"/>
</dbReference>
<protein>
    <recommendedName>
        <fullName evidence="11">C2H2-type domain-containing protein</fullName>
    </recommendedName>
</protein>
<keyword evidence="4 9" id="KW-0863">Zinc-finger</keyword>
<dbReference type="AlphaFoldDB" id="G1T889"/>
<keyword evidence="5" id="KW-0862">Zinc</keyword>
<evidence type="ECO:0000256" key="2">
    <source>
        <dbReference type="ARBA" id="ARBA00022723"/>
    </source>
</evidence>
<keyword evidence="13" id="KW-1185">Reference proteome</keyword>
<dbReference type="FunFam" id="3.30.160.60:FF:000693">
    <property type="entry name" value="Snail family zinc finger 1a"/>
    <property type="match status" value="1"/>
</dbReference>
<feature type="compositionally biased region" description="Gly residues" evidence="10">
    <location>
        <begin position="1"/>
        <end position="12"/>
    </location>
</feature>
<evidence type="ECO:0000313" key="12">
    <source>
        <dbReference type="Ensembl" id="ENSOCUP00000012768.3"/>
    </source>
</evidence>
<dbReference type="HOGENOM" id="CLU_002678_42_3_1"/>
<dbReference type="FunFam" id="3.30.160.60:FF:000207">
    <property type="entry name" value="zinc finger protein SNAI2"/>
    <property type="match status" value="1"/>
</dbReference>
<dbReference type="PROSITE" id="PS50157">
    <property type="entry name" value="ZINC_FINGER_C2H2_2"/>
    <property type="match status" value="4"/>
</dbReference>
<dbReference type="PANTHER" id="PTHR24388:SF40">
    <property type="entry name" value="ZINC FINGER PROTEIN SNAI3"/>
    <property type="match status" value="1"/>
</dbReference>
<dbReference type="GeneTree" id="ENSGT00940000154511"/>
<keyword evidence="2" id="KW-0479">Metal-binding</keyword>
<name>G1T889_RABIT</name>
<evidence type="ECO:0000256" key="4">
    <source>
        <dbReference type="ARBA" id="ARBA00022771"/>
    </source>
</evidence>
<evidence type="ECO:0000313" key="13">
    <source>
        <dbReference type="Proteomes" id="UP000001811"/>
    </source>
</evidence>
<feature type="domain" description="C2H2-type" evidence="11">
    <location>
        <begin position="490"/>
        <end position="517"/>
    </location>
</feature>
<evidence type="ECO:0000256" key="1">
    <source>
        <dbReference type="ARBA" id="ARBA00004123"/>
    </source>
</evidence>
<feature type="region of interest" description="Disordered" evidence="10">
    <location>
        <begin position="302"/>
        <end position="333"/>
    </location>
</feature>
<dbReference type="InterPro" id="IPR050527">
    <property type="entry name" value="Snail/Krueppel_Znf"/>
</dbReference>
<dbReference type="SUPFAM" id="SSF57667">
    <property type="entry name" value="beta-beta-alpha zinc fingers"/>
    <property type="match status" value="3"/>
</dbReference>
<keyword evidence="3" id="KW-0677">Repeat</keyword>
<feature type="compositionally biased region" description="Low complexity" evidence="10">
    <location>
        <begin position="167"/>
        <end position="187"/>
    </location>
</feature>
<dbReference type="InParanoid" id="G1T889"/>
<evidence type="ECO:0000256" key="10">
    <source>
        <dbReference type="SAM" id="MobiDB-lite"/>
    </source>
</evidence>
<dbReference type="Proteomes" id="UP000001811">
    <property type="component" value="Unplaced"/>
</dbReference>
<evidence type="ECO:0000259" key="11">
    <source>
        <dbReference type="PROSITE" id="PS50157"/>
    </source>
</evidence>
<dbReference type="Ensembl" id="ENSOCUT00000014849.4">
    <property type="protein sequence ID" value="ENSOCUP00000012768.3"/>
    <property type="gene ID" value="ENSOCUG00000014852.4"/>
</dbReference>
<dbReference type="PANTHER" id="PTHR24388">
    <property type="entry name" value="ZINC FINGER PROTEIN"/>
    <property type="match status" value="1"/>
</dbReference>
<dbReference type="Gene3D" id="3.30.160.60">
    <property type="entry name" value="Classic Zinc Finger"/>
    <property type="match status" value="4"/>
</dbReference>
<feature type="domain" description="C2H2-type" evidence="11">
    <location>
        <begin position="434"/>
        <end position="461"/>
    </location>
</feature>
<sequence>MAAARGGRGGVGSQTALPGPQYHKTTTPEGPGQPRGAAGGGRWPAACPGLPFEKLPTATAQGPHRGAEIPGGQPWGPSPARQGHSPPASGQLQGLRPSVPGCGLAEEAGVKGQGGRPESGVPDSGPQLRLSILSEWAAPPEGSLRDCGARASEVRWGGHPRPRAPARPRTCPGRGARGSAPRAPGAGWRRPRAMLMSLTLPAPARPALPEGAGGLAVGTRAQEGTMPRSFLVRTHSGHRVPNYGQLEMQREASGACSACGGLVESPLPPAEDAPRTPADSPVPWPCTAALACLALPRGLHHHGAPEASGPDSLETGRVDPRPSRAPGVPLKDSLNHLNLPPALALPTRWPPILGPGGDGAPGRRLGADGVARAPGALECVHCRRPYHTLAGLARHQQLHCPLQAGRTFTCRFCGKPYGSLGALKMHLRTHTLPCACAVCGKAFSRPWLLQGHLRTHTGEKPYACSQCSRAFADRSNLRAHLQTHSDTKRYRCRGCAKAFSRMSLLTRHEEAGCRAGP</sequence>
<dbReference type="STRING" id="9986.ENSOCUP00000012768"/>
<reference evidence="12" key="3">
    <citation type="submission" date="2025-09" db="UniProtKB">
        <authorList>
            <consortium name="Ensembl"/>
        </authorList>
    </citation>
    <scope>IDENTIFICATION</scope>
    <source>
        <strain evidence="12">Thorbecke</strain>
    </source>
</reference>
<dbReference type="Pfam" id="PF13894">
    <property type="entry name" value="zf-C2H2_4"/>
    <property type="match status" value="1"/>
</dbReference>
<evidence type="ECO:0000256" key="6">
    <source>
        <dbReference type="ARBA" id="ARBA00023125"/>
    </source>
</evidence>
<keyword evidence="6" id="KW-0238">DNA-binding</keyword>
<evidence type="ECO:0000256" key="7">
    <source>
        <dbReference type="ARBA" id="ARBA00023242"/>
    </source>
</evidence>